<accession>A0AA88H780</accession>
<evidence type="ECO:0000256" key="2">
    <source>
        <dbReference type="ARBA" id="ARBA00022737"/>
    </source>
</evidence>
<organism evidence="3 4">
    <name type="scientific">Naegleria lovaniensis</name>
    <name type="common">Amoeba</name>
    <dbReference type="NCBI Taxonomy" id="51637"/>
    <lineage>
        <taxon>Eukaryota</taxon>
        <taxon>Discoba</taxon>
        <taxon>Heterolobosea</taxon>
        <taxon>Tetramitia</taxon>
        <taxon>Eutetramitia</taxon>
        <taxon>Vahlkampfiidae</taxon>
        <taxon>Naegleria</taxon>
    </lineage>
</organism>
<dbReference type="AlphaFoldDB" id="A0AA88H780"/>
<dbReference type="Proteomes" id="UP000816034">
    <property type="component" value="Unassembled WGS sequence"/>
</dbReference>
<dbReference type="InterPro" id="IPR015915">
    <property type="entry name" value="Kelch-typ_b-propeller"/>
</dbReference>
<dbReference type="Gene3D" id="2.120.10.80">
    <property type="entry name" value="Kelch-type beta propeller"/>
    <property type="match status" value="1"/>
</dbReference>
<gene>
    <name evidence="3" type="ORF">C9374_007292</name>
</gene>
<dbReference type="InterPro" id="IPR006652">
    <property type="entry name" value="Kelch_1"/>
</dbReference>
<dbReference type="EMBL" id="PYSW02000002">
    <property type="protein sequence ID" value="KAG2393761.1"/>
    <property type="molecule type" value="Genomic_DNA"/>
</dbReference>
<evidence type="ECO:0000256" key="1">
    <source>
        <dbReference type="ARBA" id="ARBA00022441"/>
    </source>
</evidence>
<sequence length="438" mass="50557">MLHTAPTKAFLSKEILSIPYFRDQMVHVSMHGNIYSIFFDEERNSFRIYKLNLQHLEYDELPVPTHDQKEQDLKLYIQSACVVGNDIYIYAEKAFSSAFIFKISFSSSDDSMPSDTPFCELIHQTTSEYHRLYLTPLIGDSQRKCLYLIGGCYFKGGYNRDVLKFDIEQRTWSIISQFYYSPALYLQSATLWKNRYIVMFGGFITSCAACSDVIAFDLDTKEWWTCYKTTHYGDADLLSPYARYNSGIALVSNQYASNFISNTTSQSLFELNTLFIYGGFIDTILKYNNVTRIIQRVSHEVLLFPLDESKWVSDDEIQTIQPLSLTDYCNPCPEKLKIHEIPQNNPIFSTHGFEEDNQDDSSEFKILPATIPQGLFHYYNPCKGEECLFVITMSNGQVNEKFKDRNCLIKLVLTKEQGTLFKGIGAHNNLTDTVFMHE</sequence>
<dbReference type="SUPFAM" id="SSF117281">
    <property type="entry name" value="Kelch motif"/>
    <property type="match status" value="1"/>
</dbReference>
<evidence type="ECO:0008006" key="5">
    <source>
        <dbReference type="Google" id="ProtNLM"/>
    </source>
</evidence>
<keyword evidence="2" id="KW-0677">Repeat</keyword>
<dbReference type="RefSeq" id="XP_044555655.1">
    <property type="nucleotide sequence ID" value="XM_044697243.1"/>
</dbReference>
<reference evidence="3 4" key="1">
    <citation type="journal article" date="2018" name="BMC Genomics">
        <title>The genome of Naegleria lovaniensis, the basis for a comparative approach to unravel pathogenicity factors of the human pathogenic amoeba N. fowleri.</title>
        <authorList>
            <person name="Liechti N."/>
            <person name="Schurch N."/>
            <person name="Bruggmann R."/>
            <person name="Wittwer M."/>
        </authorList>
    </citation>
    <scope>NUCLEOTIDE SEQUENCE [LARGE SCALE GENOMIC DNA]</scope>
    <source>
        <strain evidence="3 4">ATCC 30569</strain>
    </source>
</reference>
<proteinExistence type="predicted"/>
<protein>
    <recommendedName>
        <fullName evidence="5">Kelch motif family protein</fullName>
    </recommendedName>
</protein>
<keyword evidence="4" id="KW-1185">Reference proteome</keyword>
<dbReference type="PANTHER" id="PTHR46093:SF18">
    <property type="entry name" value="FIBRONECTIN TYPE-III DOMAIN-CONTAINING PROTEIN"/>
    <property type="match status" value="1"/>
</dbReference>
<comment type="caution">
    <text evidence="3">The sequence shown here is derived from an EMBL/GenBank/DDBJ whole genome shotgun (WGS) entry which is preliminary data.</text>
</comment>
<dbReference type="PANTHER" id="PTHR46093">
    <property type="entry name" value="ACYL-COA-BINDING DOMAIN-CONTAINING PROTEIN 5"/>
    <property type="match status" value="1"/>
</dbReference>
<dbReference type="Pfam" id="PF01344">
    <property type="entry name" value="Kelch_1"/>
    <property type="match status" value="1"/>
</dbReference>
<evidence type="ECO:0000313" key="3">
    <source>
        <dbReference type="EMBL" id="KAG2393761.1"/>
    </source>
</evidence>
<dbReference type="GeneID" id="68099746"/>
<name>A0AA88H780_NAELO</name>
<evidence type="ECO:0000313" key="4">
    <source>
        <dbReference type="Proteomes" id="UP000816034"/>
    </source>
</evidence>
<keyword evidence="1" id="KW-0880">Kelch repeat</keyword>